<proteinExistence type="predicted"/>
<name>A0A841FQB7_9ACTN</name>
<sequence length="122" mass="12286">MPKKTPQRDALPGLRKRPAGPAERAVGKAIAAGQRGKTIQTVPDGPLAATARALARLLDGAGLDDDRWAAAKLAAELRATLADLGLTPAARGAAAPDALTALLEDLGKPDAGTGPAALRDPT</sequence>
<accession>A0A841FQB7</accession>
<dbReference type="AlphaFoldDB" id="A0A841FQB7"/>
<protein>
    <submittedName>
        <fullName evidence="2">Uncharacterized protein</fullName>
    </submittedName>
</protein>
<feature type="region of interest" description="Disordered" evidence="1">
    <location>
        <begin position="1"/>
        <end position="34"/>
    </location>
</feature>
<gene>
    <name evidence="2" type="ORF">HNR73_006218</name>
</gene>
<keyword evidence="3" id="KW-1185">Reference proteome</keyword>
<evidence type="ECO:0000313" key="2">
    <source>
        <dbReference type="EMBL" id="MBB6038335.1"/>
    </source>
</evidence>
<dbReference type="EMBL" id="JACHGT010000016">
    <property type="protein sequence ID" value="MBB6038335.1"/>
    <property type="molecule type" value="Genomic_DNA"/>
</dbReference>
<evidence type="ECO:0000256" key="1">
    <source>
        <dbReference type="SAM" id="MobiDB-lite"/>
    </source>
</evidence>
<evidence type="ECO:0000313" key="3">
    <source>
        <dbReference type="Proteomes" id="UP000548476"/>
    </source>
</evidence>
<dbReference type="Proteomes" id="UP000548476">
    <property type="component" value="Unassembled WGS sequence"/>
</dbReference>
<reference evidence="2 3" key="1">
    <citation type="submission" date="2020-08" db="EMBL/GenBank/DDBJ databases">
        <title>Genomic Encyclopedia of Type Strains, Phase IV (KMG-IV): sequencing the most valuable type-strain genomes for metagenomic binning, comparative biology and taxonomic classification.</title>
        <authorList>
            <person name="Goeker M."/>
        </authorList>
    </citation>
    <scope>NUCLEOTIDE SEQUENCE [LARGE SCALE GENOMIC DNA]</scope>
    <source>
        <strain evidence="2 3">YIM 65646</strain>
    </source>
</reference>
<organism evidence="2 3">
    <name type="scientific">Phytomonospora endophytica</name>
    <dbReference type="NCBI Taxonomy" id="714109"/>
    <lineage>
        <taxon>Bacteria</taxon>
        <taxon>Bacillati</taxon>
        <taxon>Actinomycetota</taxon>
        <taxon>Actinomycetes</taxon>
        <taxon>Micromonosporales</taxon>
        <taxon>Micromonosporaceae</taxon>
        <taxon>Phytomonospora</taxon>
    </lineage>
</organism>
<dbReference type="RefSeq" id="WP_184791134.1">
    <property type="nucleotide sequence ID" value="NZ_BONT01000008.1"/>
</dbReference>
<comment type="caution">
    <text evidence="2">The sequence shown here is derived from an EMBL/GenBank/DDBJ whole genome shotgun (WGS) entry which is preliminary data.</text>
</comment>